<reference evidence="4" key="1">
    <citation type="submission" date="2016-10" db="EMBL/GenBank/DDBJ databases">
        <authorList>
            <person name="Varghese N."/>
            <person name="Submissions S."/>
        </authorList>
    </citation>
    <scope>NUCLEOTIDE SEQUENCE [LARGE SCALE GENOMIC DNA]</scope>
    <source>
        <strain evidence="4">ANC 5076</strain>
    </source>
</reference>
<keyword evidence="4" id="KW-1185">Reference proteome</keyword>
<protein>
    <submittedName>
        <fullName evidence="3">Stress response protein SCP2</fullName>
    </submittedName>
</protein>
<dbReference type="Pfam" id="PF02342">
    <property type="entry name" value="TerD"/>
    <property type="match status" value="1"/>
</dbReference>
<dbReference type="InterPro" id="IPR051324">
    <property type="entry name" value="Stress/Tellurium_Resist"/>
</dbReference>
<dbReference type="GO" id="GO:0046690">
    <property type="term" value="P:response to tellurium ion"/>
    <property type="evidence" value="ECO:0007669"/>
    <property type="project" value="UniProtKB-KW"/>
</dbReference>
<dbReference type="SUPFAM" id="SSF53300">
    <property type="entry name" value="vWA-like"/>
    <property type="match status" value="1"/>
</dbReference>
<dbReference type="InterPro" id="IPR003325">
    <property type="entry name" value="TerD"/>
</dbReference>
<evidence type="ECO:0000313" key="4">
    <source>
        <dbReference type="Proteomes" id="UP000182827"/>
    </source>
</evidence>
<dbReference type="PANTHER" id="PTHR32097">
    <property type="entry name" value="CAMP-BINDING PROTEIN 1-RELATED"/>
    <property type="match status" value="1"/>
</dbReference>
<organism evidence="3 4">
    <name type="scientific">Acinetobacter bohemicus</name>
    <dbReference type="NCBI Taxonomy" id="1435036"/>
    <lineage>
        <taxon>Bacteria</taxon>
        <taxon>Pseudomonadati</taxon>
        <taxon>Pseudomonadota</taxon>
        <taxon>Gammaproteobacteria</taxon>
        <taxon>Moraxellales</taxon>
        <taxon>Moraxellaceae</taxon>
        <taxon>Acinetobacter</taxon>
    </lineage>
</organism>
<dbReference type="Gene3D" id="2.60.60.30">
    <property type="entry name" value="sav2460 like domains"/>
    <property type="match status" value="1"/>
</dbReference>
<dbReference type="EMBL" id="FOZU01000010">
    <property type="protein sequence ID" value="SFS85162.1"/>
    <property type="molecule type" value="Genomic_DNA"/>
</dbReference>
<accession>A0A1I6T7G4</accession>
<dbReference type="CDD" id="cd06974">
    <property type="entry name" value="TerD_like"/>
    <property type="match status" value="1"/>
</dbReference>
<dbReference type="Proteomes" id="UP000182827">
    <property type="component" value="Unassembled WGS sequence"/>
</dbReference>
<dbReference type="AlphaFoldDB" id="A0A1I6T7G4"/>
<evidence type="ECO:0000259" key="2">
    <source>
        <dbReference type="PROSITE" id="PS50234"/>
    </source>
</evidence>
<proteinExistence type="predicted"/>
<dbReference type="InterPro" id="IPR002035">
    <property type="entry name" value="VWF_A"/>
</dbReference>
<dbReference type="InterPro" id="IPR019303">
    <property type="entry name" value="vWA_TerF_C"/>
</dbReference>
<dbReference type="Gene3D" id="3.40.50.410">
    <property type="entry name" value="von Willebrand factor, type A domain"/>
    <property type="match status" value="1"/>
</dbReference>
<dbReference type="SMART" id="SM00327">
    <property type="entry name" value="VWA"/>
    <property type="match status" value="1"/>
</dbReference>
<dbReference type="Pfam" id="PF10138">
    <property type="entry name" value="vWA-TerF-like"/>
    <property type="match status" value="1"/>
</dbReference>
<dbReference type="RefSeq" id="WP_074945854.1">
    <property type="nucleotide sequence ID" value="NZ_FOZU01000010.1"/>
</dbReference>
<sequence>MQLVSGQKIALNQVIQNDQKFTLRVQFKAAFDVDISSFGIGQNDQLFHDDYMTFYNQPQTPHCEVQYRQQENLNLFTFDLSKINATQTPRFVICATVANDQATMQNIQSGQISLVNQQGEVLANYQLNPSNFSQEKAVMLTEIYFKNDLWRMAAIGQGFNGGLTVLVKHFGGEVAENSSPAPTASKIDLKKKVVLDKVEKFAPHLLDLTKKSLISLEKNKLLEVKARVALILDYSGSMSQQYKCGDVQKVMDRILPLAINFDDDGSFECWAFAEKALRLNDVSLNNLNNYIASEQGGYKKWNAGAGYNNEPAILEEVLHYFTQESPSNLPVYIVFISDGGVSEARKIKKILQEASLQPIFWQFVGIGGRNYGMLEKLDTMEGRVVDNCNFFKIDNIESISESMLYDFLLQEFPIWLTEAKNKNIVRG</sequence>
<name>A0A1I6T7G4_9GAMM</name>
<evidence type="ECO:0000313" key="3">
    <source>
        <dbReference type="EMBL" id="SFS85162.1"/>
    </source>
</evidence>
<keyword evidence="1" id="KW-0778">Tellurium resistance</keyword>
<dbReference type="InterPro" id="IPR036465">
    <property type="entry name" value="vWFA_dom_sf"/>
</dbReference>
<dbReference type="PROSITE" id="PS50234">
    <property type="entry name" value="VWFA"/>
    <property type="match status" value="1"/>
</dbReference>
<gene>
    <name evidence="3" type="ORF">SAMN05444586_101011</name>
</gene>
<dbReference type="PANTHER" id="PTHR32097:SF3">
    <property type="entry name" value="TELLURITE RESISTANCE PROTEIN"/>
    <property type="match status" value="1"/>
</dbReference>
<feature type="domain" description="VWFA" evidence="2">
    <location>
        <begin position="227"/>
        <end position="408"/>
    </location>
</feature>
<evidence type="ECO:0000256" key="1">
    <source>
        <dbReference type="ARBA" id="ARBA00022686"/>
    </source>
</evidence>